<feature type="transmembrane region" description="Helical" evidence="6">
    <location>
        <begin position="172"/>
        <end position="191"/>
    </location>
</feature>
<dbReference type="InterPro" id="IPR000620">
    <property type="entry name" value="EamA_dom"/>
</dbReference>
<dbReference type="STRING" id="1461693.ATO10_05187"/>
<feature type="transmembrane region" description="Helical" evidence="6">
    <location>
        <begin position="254"/>
        <end position="271"/>
    </location>
</feature>
<accession>A0A058ZP88</accession>
<feature type="transmembrane region" description="Helical" evidence="6">
    <location>
        <begin position="65"/>
        <end position="83"/>
    </location>
</feature>
<sequence>MRLILLTVLTLIAFAANSVLNRLALTDASMGPAAFALIRLVAGAVVLAGLSIMSGGLSLRAPGRVTGVLSLAVYMLGFSFAYISLPAGLGALLLFGGVQVTMFAGAVLAKEPIPALRWAGSGVAFAGLAVLLWPGSAAAPASVPALFMLAAAIGWGIYSLNGRAESKPLNATAANFILAVPIAALVFAFRADAITGLGVAYAVLSGAITSGLGYALWYTILPDLGATRGAVAQLTVPLIAALGGFVVLAELPDIRFAIAAALVLGGVLLSMRAKA</sequence>
<keyword evidence="4 6" id="KW-1133">Transmembrane helix</keyword>
<feature type="domain" description="EamA" evidence="7">
    <location>
        <begin position="145"/>
        <end position="271"/>
    </location>
</feature>
<evidence type="ECO:0000256" key="6">
    <source>
        <dbReference type="SAM" id="Phobius"/>
    </source>
</evidence>
<dbReference type="eggNOG" id="COG0697">
    <property type="taxonomic scope" value="Bacteria"/>
</dbReference>
<comment type="subcellular location">
    <subcellularLocation>
        <location evidence="1">Cell membrane</location>
        <topology evidence="1">Multi-pass membrane protein</topology>
    </subcellularLocation>
</comment>
<dbReference type="Proteomes" id="UP000024836">
    <property type="component" value="Unassembled WGS sequence"/>
</dbReference>
<feature type="transmembrane region" description="Helical" evidence="6">
    <location>
        <begin position="197"/>
        <end position="218"/>
    </location>
</feature>
<gene>
    <name evidence="8" type="ORF">ATO10_05187</name>
</gene>
<dbReference type="OrthoDB" id="321830at2"/>
<feature type="transmembrane region" description="Helical" evidence="6">
    <location>
        <begin position="141"/>
        <end position="160"/>
    </location>
</feature>
<feature type="transmembrane region" description="Helical" evidence="6">
    <location>
        <begin position="34"/>
        <end position="53"/>
    </location>
</feature>
<dbReference type="SUPFAM" id="SSF103481">
    <property type="entry name" value="Multidrug resistance efflux transporter EmrE"/>
    <property type="match status" value="2"/>
</dbReference>
<dbReference type="EMBL" id="AQQY01000002">
    <property type="protein sequence ID" value="KCV82977.1"/>
    <property type="molecule type" value="Genomic_DNA"/>
</dbReference>
<evidence type="ECO:0000259" key="7">
    <source>
        <dbReference type="Pfam" id="PF00892"/>
    </source>
</evidence>
<evidence type="ECO:0000256" key="4">
    <source>
        <dbReference type="ARBA" id="ARBA00022989"/>
    </source>
</evidence>
<keyword evidence="2" id="KW-1003">Cell membrane</keyword>
<dbReference type="PANTHER" id="PTHR42920">
    <property type="entry name" value="OS03G0707200 PROTEIN-RELATED"/>
    <property type="match status" value="1"/>
</dbReference>
<dbReference type="Pfam" id="PF00892">
    <property type="entry name" value="EamA"/>
    <property type="match status" value="1"/>
</dbReference>
<dbReference type="AlphaFoldDB" id="A0A058ZP88"/>
<dbReference type="RefSeq" id="WP_035248936.1">
    <property type="nucleotide sequence ID" value="NZ_AQQY01000002.1"/>
</dbReference>
<keyword evidence="3 6" id="KW-0812">Transmembrane</keyword>
<feature type="transmembrane region" description="Helical" evidence="6">
    <location>
        <begin position="89"/>
        <end position="109"/>
    </location>
</feature>
<feature type="transmembrane region" description="Helical" evidence="6">
    <location>
        <begin position="116"/>
        <end position="135"/>
    </location>
</feature>
<dbReference type="PANTHER" id="PTHR42920:SF11">
    <property type="entry name" value="INNER MEMBRANE PROTEIN YTFF"/>
    <property type="match status" value="1"/>
</dbReference>
<feature type="transmembrane region" description="Helical" evidence="6">
    <location>
        <begin position="230"/>
        <end position="248"/>
    </location>
</feature>
<keyword evidence="5 6" id="KW-0472">Membrane</keyword>
<evidence type="ECO:0000256" key="3">
    <source>
        <dbReference type="ARBA" id="ARBA00022692"/>
    </source>
</evidence>
<organism evidence="8 9">
    <name type="scientific">Actibacterium atlanticum</name>
    <dbReference type="NCBI Taxonomy" id="1461693"/>
    <lineage>
        <taxon>Bacteria</taxon>
        <taxon>Pseudomonadati</taxon>
        <taxon>Pseudomonadota</taxon>
        <taxon>Alphaproteobacteria</taxon>
        <taxon>Rhodobacterales</taxon>
        <taxon>Roseobacteraceae</taxon>
        <taxon>Actibacterium</taxon>
    </lineage>
</organism>
<proteinExistence type="predicted"/>
<dbReference type="InterPro" id="IPR037185">
    <property type="entry name" value="EmrE-like"/>
</dbReference>
<name>A0A058ZP88_9RHOB</name>
<dbReference type="InterPro" id="IPR051258">
    <property type="entry name" value="Diverse_Substrate_Transporter"/>
</dbReference>
<keyword evidence="9" id="KW-1185">Reference proteome</keyword>
<comment type="caution">
    <text evidence="8">The sequence shown here is derived from an EMBL/GenBank/DDBJ whole genome shotgun (WGS) entry which is preliminary data.</text>
</comment>
<protein>
    <recommendedName>
        <fullName evidence="7">EamA domain-containing protein</fullName>
    </recommendedName>
</protein>
<dbReference type="GO" id="GO:0005886">
    <property type="term" value="C:plasma membrane"/>
    <property type="evidence" value="ECO:0007669"/>
    <property type="project" value="UniProtKB-SubCell"/>
</dbReference>
<reference evidence="8 9" key="1">
    <citation type="submission" date="2013-04" db="EMBL/GenBank/DDBJ databases">
        <title>Shimia sp. 22II-S11-Z10 Genome Sequencing.</title>
        <authorList>
            <person name="Lai Q."/>
            <person name="Li G."/>
            <person name="Shao Z."/>
        </authorList>
    </citation>
    <scope>NUCLEOTIDE SEQUENCE [LARGE SCALE GENOMIC DNA]</scope>
    <source>
        <strain evidence="9">22II-S11-Z10</strain>
    </source>
</reference>
<evidence type="ECO:0000313" key="9">
    <source>
        <dbReference type="Proteomes" id="UP000024836"/>
    </source>
</evidence>
<dbReference type="PATRIC" id="fig|1461693.3.peg.1057"/>
<evidence type="ECO:0000256" key="2">
    <source>
        <dbReference type="ARBA" id="ARBA00022475"/>
    </source>
</evidence>
<evidence type="ECO:0000256" key="1">
    <source>
        <dbReference type="ARBA" id="ARBA00004651"/>
    </source>
</evidence>
<evidence type="ECO:0000256" key="5">
    <source>
        <dbReference type="ARBA" id="ARBA00023136"/>
    </source>
</evidence>
<evidence type="ECO:0000313" key="8">
    <source>
        <dbReference type="EMBL" id="KCV82977.1"/>
    </source>
</evidence>